<feature type="domain" description="DUF1854" evidence="1">
    <location>
        <begin position="26"/>
        <end position="155"/>
    </location>
</feature>
<dbReference type="EMBL" id="CP064782">
    <property type="protein sequence ID" value="QWT49175.1"/>
    <property type="molecule type" value="Genomic_DNA"/>
</dbReference>
<dbReference type="InterPro" id="IPR015005">
    <property type="entry name" value="DUF1854"/>
</dbReference>
<dbReference type="AlphaFoldDB" id="A0A975SNP1"/>
<gene>
    <name evidence="2" type="ORF">Azoinq_00715</name>
</gene>
<reference evidence="2" key="1">
    <citation type="submission" date="2020-11" db="EMBL/GenBank/DDBJ databases">
        <title>Azospira inquinata sp. nov.</title>
        <authorList>
            <person name="Moe W.M."/>
            <person name="Mikes M.C."/>
        </authorList>
    </citation>
    <scope>NUCLEOTIDE SEQUENCE</scope>
    <source>
        <strain evidence="2">Azo-3</strain>
    </source>
</reference>
<evidence type="ECO:0000313" key="3">
    <source>
        <dbReference type="Proteomes" id="UP000683428"/>
    </source>
</evidence>
<dbReference type="RefSeq" id="WP_216127900.1">
    <property type="nucleotide sequence ID" value="NZ_CP064782.1"/>
</dbReference>
<evidence type="ECO:0000259" key="1">
    <source>
        <dbReference type="Pfam" id="PF08909"/>
    </source>
</evidence>
<evidence type="ECO:0000313" key="2">
    <source>
        <dbReference type="EMBL" id="QWT49175.1"/>
    </source>
</evidence>
<name>A0A975SNP1_9RHOO</name>
<accession>A0A975SNP1</accession>
<dbReference type="Proteomes" id="UP000683428">
    <property type="component" value="Chromosome"/>
</dbReference>
<sequence length="156" mass="17644">MTQPDFQLQRDPFGQLVYTGPEGETHTGVVPVRAFPITSPLAGLSLMGPDGHELCWIPNPAELPEDYRTLLETELAQREFMPRIQHIRKVSSYATPSTWTVTTDKGDTHFILKGEEDLRRLGFNALIITDSHGVQYLLPDRQGLDRGSKKILERFL</sequence>
<dbReference type="KEGG" id="aiq:Azoinq_00715"/>
<dbReference type="Pfam" id="PF08909">
    <property type="entry name" value="DUF1854"/>
    <property type="match status" value="1"/>
</dbReference>
<organism evidence="2 3">
    <name type="scientific">Azospira inquinata</name>
    <dbReference type="NCBI Taxonomy" id="2785627"/>
    <lineage>
        <taxon>Bacteria</taxon>
        <taxon>Pseudomonadati</taxon>
        <taxon>Pseudomonadota</taxon>
        <taxon>Betaproteobacteria</taxon>
        <taxon>Rhodocyclales</taxon>
        <taxon>Rhodocyclaceae</taxon>
        <taxon>Azospira</taxon>
    </lineage>
</organism>
<proteinExistence type="predicted"/>
<protein>
    <submittedName>
        <fullName evidence="2">DUF1854 domain-containing protein</fullName>
    </submittedName>
</protein>
<keyword evidence="3" id="KW-1185">Reference proteome</keyword>